<accession>A0A6H1ZM24</accession>
<reference evidence="1" key="1">
    <citation type="submission" date="2020-03" db="EMBL/GenBank/DDBJ databases">
        <title>The deep terrestrial virosphere.</title>
        <authorList>
            <person name="Holmfeldt K."/>
            <person name="Nilsson E."/>
            <person name="Simone D."/>
            <person name="Lopez-Fernandez M."/>
            <person name="Wu X."/>
            <person name="de Brujin I."/>
            <person name="Lundin D."/>
            <person name="Andersson A."/>
            <person name="Bertilsson S."/>
            <person name="Dopson M."/>
        </authorList>
    </citation>
    <scope>NUCLEOTIDE SEQUENCE</scope>
    <source>
        <strain evidence="1">TM448A00882</strain>
        <strain evidence="2">TM448B00508</strain>
    </source>
</reference>
<dbReference type="AlphaFoldDB" id="A0A6H1ZM24"/>
<dbReference type="EMBL" id="MT144077">
    <property type="protein sequence ID" value="QJA48250.1"/>
    <property type="molecule type" value="Genomic_DNA"/>
</dbReference>
<evidence type="ECO:0000313" key="2">
    <source>
        <dbReference type="EMBL" id="QJH95717.1"/>
    </source>
</evidence>
<dbReference type="EMBL" id="MT144627">
    <property type="protein sequence ID" value="QJH95717.1"/>
    <property type="molecule type" value="Genomic_DNA"/>
</dbReference>
<name>A0A6H1ZM24_9ZZZZ</name>
<proteinExistence type="predicted"/>
<protein>
    <submittedName>
        <fullName evidence="1">Uncharacterized protein</fullName>
    </submittedName>
</protein>
<evidence type="ECO:0000313" key="1">
    <source>
        <dbReference type="EMBL" id="QJA48250.1"/>
    </source>
</evidence>
<organism evidence="1">
    <name type="scientific">viral metagenome</name>
    <dbReference type="NCBI Taxonomy" id="1070528"/>
    <lineage>
        <taxon>unclassified sequences</taxon>
        <taxon>metagenomes</taxon>
        <taxon>organismal metagenomes</taxon>
    </lineage>
</organism>
<sequence>MDDRPIPLVIILTLNGLYDAVWALRAVPAEQVGWAKRIARLFAADCAEAVAWVWDLYGPPEIEWHPRDCIRVARAFAVGQATVGDLVAAKSDASAAAWAADMTTASAVWAPARAARTTATAAMGTARAGWAAISLTMAAISGAVSAAARNASAASVALETAKKEQTKNLLTYLEMGGRLNRNPRTIYVRPGYFGG</sequence>
<gene>
    <name evidence="1" type="ORF">TM448A00882_0005</name>
    <name evidence="2" type="ORF">TM448B00508_0031</name>
</gene>